<dbReference type="SUPFAM" id="SSF55008">
    <property type="entry name" value="HMA, heavy metal-associated domain"/>
    <property type="match status" value="1"/>
</dbReference>
<accession>A0A318UF24</accession>
<gene>
    <name evidence="3" type="ORF">B0O44_103402</name>
</gene>
<evidence type="ECO:0000313" key="4">
    <source>
        <dbReference type="Proteomes" id="UP000248198"/>
    </source>
</evidence>
<keyword evidence="1" id="KW-0732">Signal</keyword>
<dbReference type="EMBL" id="QKLU01000003">
    <property type="protein sequence ID" value="PYF74956.1"/>
    <property type="molecule type" value="Genomic_DNA"/>
</dbReference>
<sequence length="120" mass="12900">MKSLRFLAVAVLAFLGTAASAQTKTDSIKVSGNCGMCKKTIESALKVPGITSAAWNVKTKMLNVNYDASKINLDQVQKKVADVGYDTPKFKATEAAYEKLPSCCQYDRTGKAPSANAHKH</sequence>
<dbReference type="PROSITE" id="PS50846">
    <property type="entry name" value="HMA_2"/>
    <property type="match status" value="1"/>
</dbReference>
<organism evidence="3 4">
    <name type="scientific">Pedobacter nutrimenti</name>
    <dbReference type="NCBI Taxonomy" id="1241337"/>
    <lineage>
        <taxon>Bacteria</taxon>
        <taxon>Pseudomonadati</taxon>
        <taxon>Bacteroidota</taxon>
        <taxon>Sphingobacteriia</taxon>
        <taxon>Sphingobacteriales</taxon>
        <taxon>Sphingobacteriaceae</taxon>
        <taxon>Pedobacter</taxon>
    </lineage>
</organism>
<evidence type="ECO:0000259" key="2">
    <source>
        <dbReference type="PROSITE" id="PS50846"/>
    </source>
</evidence>
<proteinExistence type="predicted"/>
<dbReference type="Gene3D" id="3.30.70.100">
    <property type="match status" value="1"/>
</dbReference>
<name>A0A318UF24_9SPHI</name>
<dbReference type="OrthoDB" id="5513217at2"/>
<keyword evidence="4" id="KW-1185">Reference proteome</keyword>
<evidence type="ECO:0000313" key="3">
    <source>
        <dbReference type="EMBL" id="PYF74956.1"/>
    </source>
</evidence>
<feature type="domain" description="HMA" evidence="2">
    <location>
        <begin position="23"/>
        <end position="88"/>
    </location>
</feature>
<dbReference type="InterPro" id="IPR036163">
    <property type="entry name" value="HMA_dom_sf"/>
</dbReference>
<feature type="signal peptide" evidence="1">
    <location>
        <begin position="1"/>
        <end position="21"/>
    </location>
</feature>
<dbReference type="AlphaFoldDB" id="A0A318UF24"/>
<comment type="caution">
    <text evidence="3">The sequence shown here is derived from an EMBL/GenBank/DDBJ whole genome shotgun (WGS) entry which is preliminary data.</text>
</comment>
<feature type="chain" id="PRO_5016245917" evidence="1">
    <location>
        <begin position="22"/>
        <end position="120"/>
    </location>
</feature>
<dbReference type="GO" id="GO:0046872">
    <property type="term" value="F:metal ion binding"/>
    <property type="evidence" value="ECO:0007669"/>
    <property type="project" value="InterPro"/>
</dbReference>
<protein>
    <submittedName>
        <fullName evidence="3">Copper chaperone CopZ</fullName>
    </submittedName>
</protein>
<dbReference type="Pfam" id="PF00403">
    <property type="entry name" value="HMA"/>
    <property type="match status" value="1"/>
</dbReference>
<dbReference type="RefSeq" id="WP_110829868.1">
    <property type="nucleotide sequence ID" value="NZ_QKLU01000003.1"/>
</dbReference>
<evidence type="ECO:0000256" key="1">
    <source>
        <dbReference type="SAM" id="SignalP"/>
    </source>
</evidence>
<dbReference type="InterPro" id="IPR006121">
    <property type="entry name" value="HMA_dom"/>
</dbReference>
<reference evidence="3 4" key="1">
    <citation type="submission" date="2018-06" db="EMBL/GenBank/DDBJ databases">
        <title>Genomic Encyclopedia of Archaeal and Bacterial Type Strains, Phase II (KMG-II): from individual species to whole genera.</title>
        <authorList>
            <person name="Goeker M."/>
        </authorList>
    </citation>
    <scope>NUCLEOTIDE SEQUENCE [LARGE SCALE GENOMIC DNA]</scope>
    <source>
        <strain evidence="3 4">DSM 27372</strain>
    </source>
</reference>
<dbReference type="Proteomes" id="UP000248198">
    <property type="component" value="Unassembled WGS sequence"/>
</dbReference>